<comment type="similarity">
    <text evidence="2">Belongs to the class-III pyridine nucleotide-disulfide oxidoreductase family.</text>
</comment>
<evidence type="ECO:0000256" key="2">
    <source>
        <dbReference type="ARBA" id="ARBA00009130"/>
    </source>
</evidence>
<organism evidence="7 8">
    <name type="scientific">Streptobacillus felis</name>
    <dbReference type="NCBI Taxonomy" id="1384509"/>
    <lineage>
        <taxon>Bacteria</taxon>
        <taxon>Fusobacteriati</taxon>
        <taxon>Fusobacteriota</taxon>
        <taxon>Fusobacteriia</taxon>
        <taxon>Fusobacteriales</taxon>
        <taxon>Leptotrichiaceae</taxon>
        <taxon>Streptobacillus</taxon>
    </lineage>
</organism>
<dbReference type="InterPro" id="IPR023753">
    <property type="entry name" value="FAD/NAD-binding_dom"/>
</dbReference>
<dbReference type="Proteomes" id="UP000526184">
    <property type="component" value="Unassembled WGS sequence"/>
</dbReference>
<keyword evidence="4" id="KW-0274">FAD</keyword>
<dbReference type="EMBL" id="JABMKT010000001">
    <property type="protein sequence ID" value="NYV27322.1"/>
    <property type="molecule type" value="Genomic_DNA"/>
</dbReference>
<keyword evidence="8" id="KW-1185">Reference proteome</keyword>
<dbReference type="Gene3D" id="3.50.50.60">
    <property type="entry name" value="FAD/NAD(P)-binding domain"/>
    <property type="match status" value="2"/>
</dbReference>
<protein>
    <submittedName>
        <fullName evidence="7">FAD-dependent oxidoreductase</fullName>
    </submittedName>
</protein>
<proteinExistence type="inferred from homology"/>
<evidence type="ECO:0000256" key="4">
    <source>
        <dbReference type="ARBA" id="ARBA00022827"/>
    </source>
</evidence>
<feature type="domain" description="FAD/NAD(P)-binding" evidence="6">
    <location>
        <begin position="1"/>
        <end position="270"/>
    </location>
</feature>
<sequence length="428" mass="47505">MKIVVIGGGAAGMMFSTQYKKMNPKDEVIILEKSPYVSWAGCPSPYYIANELPLKKVIGSPAQTFIDKGLDVRINTEVLEINYDEKYIKTNVDTLNYDKLVIAVGAKSTLNIKKENYFTLSHATDAINIKNFIETNKPKNALILGLGFIGLEMVEALLLNNINVTVVEKSNEVFNILPLEYRNVLKEKIEEKNVNILLGNGVKEFNENNVVLENNHKIDFDLLIISTGITTKTEILGDKLDLLNGKIIVDNNFKTNIEDVYALGDAVLNKNIITNNYTYAPFGDVANKHGMMLAKILSGKKSEFIGVNNSYATSFFDLKIAGTGLTEEIATNKGYNVGKVSMEVLTKNSAFESSKPGKAEIIYDKDTNLVLGATIIGYEAVAQFIDQISIVIRFKIKIDDLISIDFAYSPTNASVWNPLLVLYRKVIK</sequence>
<accession>A0A7Z0T9V6</accession>
<dbReference type="InterPro" id="IPR004099">
    <property type="entry name" value="Pyr_nucl-diS_OxRdtase_dimer"/>
</dbReference>
<dbReference type="PRINTS" id="PR00411">
    <property type="entry name" value="PNDRDTASEI"/>
</dbReference>
<dbReference type="InterPro" id="IPR016156">
    <property type="entry name" value="FAD/NAD-linked_Rdtase_dimer_sf"/>
</dbReference>
<keyword evidence="3" id="KW-0285">Flavoprotein</keyword>
<dbReference type="AlphaFoldDB" id="A0A7Z0T9V6"/>
<evidence type="ECO:0000256" key="1">
    <source>
        <dbReference type="ARBA" id="ARBA00001974"/>
    </source>
</evidence>
<gene>
    <name evidence="7" type="ORF">HP397_00575</name>
</gene>
<dbReference type="SUPFAM" id="SSF51905">
    <property type="entry name" value="FAD/NAD(P)-binding domain"/>
    <property type="match status" value="1"/>
</dbReference>
<dbReference type="InterPro" id="IPR050260">
    <property type="entry name" value="FAD-bd_OxRdtase"/>
</dbReference>
<dbReference type="SUPFAM" id="SSF55424">
    <property type="entry name" value="FAD/NAD-linked reductases, dimerisation (C-terminal) domain"/>
    <property type="match status" value="1"/>
</dbReference>
<evidence type="ECO:0000313" key="8">
    <source>
        <dbReference type="Proteomes" id="UP000526184"/>
    </source>
</evidence>
<comment type="caution">
    <text evidence="7">The sequence shown here is derived from an EMBL/GenBank/DDBJ whole genome shotgun (WGS) entry which is preliminary data.</text>
</comment>
<feature type="domain" description="Pyridine nucleotide-disulphide oxidoreductase dimerisation" evidence="5">
    <location>
        <begin position="313"/>
        <end position="414"/>
    </location>
</feature>
<dbReference type="Pfam" id="PF02852">
    <property type="entry name" value="Pyr_redox_dim"/>
    <property type="match status" value="1"/>
</dbReference>
<dbReference type="RefSeq" id="WP_180135237.1">
    <property type="nucleotide sequence ID" value="NZ_JABMKT010000001.1"/>
</dbReference>
<evidence type="ECO:0000259" key="6">
    <source>
        <dbReference type="Pfam" id="PF07992"/>
    </source>
</evidence>
<dbReference type="PRINTS" id="PR00368">
    <property type="entry name" value="FADPNR"/>
</dbReference>
<dbReference type="Pfam" id="PF07992">
    <property type="entry name" value="Pyr_redox_2"/>
    <property type="match status" value="1"/>
</dbReference>
<evidence type="ECO:0000259" key="5">
    <source>
        <dbReference type="Pfam" id="PF02852"/>
    </source>
</evidence>
<evidence type="ECO:0000313" key="7">
    <source>
        <dbReference type="EMBL" id="NYV27322.1"/>
    </source>
</evidence>
<reference evidence="7 8" key="1">
    <citation type="submission" date="2020-05" db="EMBL/GenBank/DDBJ databases">
        <title>Streptobacillus felis strain LHL191014123.</title>
        <authorList>
            <person name="Fawzy A."/>
            <person name="Rau J."/>
            <person name="Risse K."/>
            <person name="Schauerte N."/>
            <person name="Geiger C."/>
            <person name="Blom J."/>
            <person name="Imirzalioglu C."/>
            <person name="Falgenhauer J."/>
            <person name="Bach A."/>
            <person name="Herden C."/>
            <person name="Eisenberg T."/>
        </authorList>
    </citation>
    <scope>NUCLEOTIDE SEQUENCE [LARGE SCALE GENOMIC DNA]</scope>
    <source>
        <strain evidence="7 8">LHL191014123</strain>
    </source>
</reference>
<dbReference type="InterPro" id="IPR036188">
    <property type="entry name" value="FAD/NAD-bd_sf"/>
</dbReference>
<dbReference type="PANTHER" id="PTHR43429">
    <property type="entry name" value="PYRIDINE NUCLEOTIDE-DISULFIDE OXIDOREDUCTASE DOMAIN-CONTAINING"/>
    <property type="match status" value="1"/>
</dbReference>
<dbReference type="GO" id="GO:0016491">
    <property type="term" value="F:oxidoreductase activity"/>
    <property type="evidence" value="ECO:0007669"/>
    <property type="project" value="InterPro"/>
</dbReference>
<comment type="cofactor">
    <cofactor evidence="1">
        <name>FAD</name>
        <dbReference type="ChEBI" id="CHEBI:57692"/>
    </cofactor>
</comment>
<name>A0A7Z0T9V6_9FUSO</name>
<evidence type="ECO:0000256" key="3">
    <source>
        <dbReference type="ARBA" id="ARBA00022630"/>
    </source>
</evidence>